<sequence>MSCPLDGVVNPLVANENAISHTESNDDQKRVEHVCDVDTETDGYIEVDNEIQTHEKRRDPQNGDRTQNDNFEESTVPLGNFGNEVTESTNSPSVGIELEELVFDDKSNNEVGDENKNAVERDAYKQILLEQKKNAQLLCWLSDFRSSNSDQGRVINQSSQNQSDDQLERTYKKTLSDYNEAFEQLERQTALYSKHSTKLRNRLLEKDAKAKSLTQTLQEDVKEIAQQSSFANNKSFDMDRFEELKLKSDRLDDHVERERMKNISLKVDISQLSKKITEKKQLAGGISHMEFHRLENDIKKSDDKLKCYDNDLKRNTSNKQHLLNMESKLHKEIQICREINEKTEPMIKELDDKNEKKRIYLSRLESAAKITKKKIGYDASEIGALLKSQMINEDFACSKDELERLRKKLNELKAYYATLIHST</sequence>
<evidence type="ECO:0000313" key="4">
    <source>
        <dbReference type="Proteomes" id="UP001516023"/>
    </source>
</evidence>
<accession>A0ABD3QQA2</accession>
<dbReference type="AlphaFoldDB" id="A0ABD3QQA2"/>
<dbReference type="EMBL" id="JABMIG020000020">
    <property type="protein sequence ID" value="KAL3802397.1"/>
    <property type="molecule type" value="Genomic_DNA"/>
</dbReference>
<comment type="caution">
    <text evidence="3">The sequence shown here is derived from an EMBL/GenBank/DDBJ whole genome shotgun (WGS) entry which is preliminary data.</text>
</comment>
<dbReference type="Proteomes" id="UP001516023">
    <property type="component" value="Unassembled WGS sequence"/>
</dbReference>
<organism evidence="3 4">
    <name type="scientific">Cyclotella cryptica</name>
    <dbReference type="NCBI Taxonomy" id="29204"/>
    <lineage>
        <taxon>Eukaryota</taxon>
        <taxon>Sar</taxon>
        <taxon>Stramenopiles</taxon>
        <taxon>Ochrophyta</taxon>
        <taxon>Bacillariophyta</taxon>
        <taxon>Coscinodiscophyceae</taxon>
        <taxon>Thalassiosirophycidae</taxon>
        <taxon>Stephanodiscales</taxon>
        <taxon>Stephanodiscaceae</taxon>
        <taxon>Cyclotella</taxon>
    </lineage>
</organism>
<proteinExistence type="predicted"/>
<reference evidence="3 4" key="1">
    <citation type="journal article" date="2020" name="G3 (Bethesda)">
        <title>Improved Reference Genome for Cyclotella cryptica CCMP332, a Model for Cell Wall Morphogenesis, Salinity Adaptation, and Lipid Production in Diatoms (Bacillariophyta).</title>
        <authorList>
            <person name="Roberts W.R."/>
            <person name="Downey K.M."/>
            <person name="Ruck E.C."/>
            <person name="Traller J.C."/>
            <person name="Alverson A.J."/>
        </authorList>
    </citation>
    <scope>NUCLEOTIDE SEQUENCE [LARGE SCALE GENOMIC DNA]</scope>
    <source>
        <strain evidence="3 4">CCMP332</strain>
    </source>
</reference>
<keyword evidence="1" id="KW-0175">Coiled coil</keyword>
<evidence type="ECO:0000256" key="1">
    <source>
        <dbReference type="SAM" id="Coils"/>
    </source>
</evidence>
<evidence type="ECO:0000256" key="2">
    <source>
        <dbReference type="SAM" id="MobiDB-lite"/>
    </source>
</evidence>
<keyword evidence="4" id="KW-1185">Reference proteome</keyword>
<feature type="region of interest" description="Disordered" evidence="2">
    <location>
        <begin position="45"/>
        <end position="91"/>
    </location>
</feature>
<gene>
    <name evidence="3" type="ORF">HJC23_007222</name>
</gene>
<protein>
    <submittedName>
        <fullName evidence="3">Uncharacterized protein</fullName>
    </submittedName>
</protein>
<evidence type="ECO:0000313" key="3">
    <source>
        <dbReference type="EMBL" id="KAL3802397.1"/>
    </source>
</evidence>
<feature type="compositionally biased region" description="Basic and acidic residues" evidence="2">
    <location>
        <begin position="51"/>
        <end position="62"/>
    </location>
</feature>
<feature type="coiled-coil region" evidence="1">
    <location>
        <begin position="392"/>
        <end position="422"/>
    </location>
</feature>
<name>A0ABD3QQA2_9STRA</name>